<dbReference type="Gene3D" id="1.10.150.650">
    <property type="match status" value="1"/>
</dbReference>
<dbReference type="InterPro" id="IPR004013">
    <property type="entry name" value="PHP_dom"/>
</dbReference>
<evidence type="ECO:0000259" key="1">
    <source>
        <dbReference type="SMART" id="SM00481"/>
    </source>
</evidence>
<proteinExistence type="predicted"/>
<dbReference type="GO" id="GO:0035312">
    <property type="term" value="F:5'-3' DNA exonuclease activity"/>
    <property type="evidence" value="ECO:0007669"/>
    <property type="project" value="TreeGrafter"/>
</dbReference>
<dbReference type="EMBL" id="AQFT01000023">
    <property type="protein sequence ID" value="EMZ36450.1"/>
    <property type="molecule type" value="Genomic_DNA"/>
</dbReference>
<dbReference type="Proteomes" id="UP000012589">
    <property type="component" value="Unassembled WGS sequence"/>
</dbReference>
<evidence type="ECO:0000313" key="3">
    <source>
        <dbReference type="Proteomes" id="UP000012589"/>
    </source>
</evidence>
<accession>N2BDP7</accession>
<dbReference type="PANTHER" id="PTHR42924:SF3">
    <property type="entry name" value="POLYMERASE_HISTIDINOL PHOSPHATASE N-TERMINAL DOMAIN-CONTAINING PROTEIN"/>
    <property type="match status" value="1"/>
</dbReference>
<dbReference type="eggNOG" id="COG0613">
    <property type="taxonomic scope" value="Bacteria"/>
</dbReference>
<dbReference type="PANTHER" id="PTHR42924">
    <property type="entry name" value="EXONUCLEASE"/>
    <property type="match status" value="1"/>
</dbReference>
<dbReference type="InterPro" id="IPR003141">
    <property type="entry name" value="Pol/His_phosphatase_N"/>
</dbReference>
<evidence type="ECO:0000313" key="2">
    <source>
        <dbReference type="EMBL" id="EMZ36450.1"/>
    </source>
</evidence>
<organism evidence="2 3">
    <name type="scientific">Eubacterium plexicaudatum ASF492</name>
    <dbReference type="NCBI Taxonomy" id="1235802"/>
    <lineage>
        <taxon>Bacteria</taxon>
        <taxon>Bacillati</taxon>
        <taxon>Bacillota</taxon>
        <taxon>Clostridia</taxon>
        <taxon>Eubacteriales</taxon>
        <taxon>Eubacteriaceae</taxon>
        <taxon>Eubacterium</taxon>
    </lineage>
</organism>
<dbReference type="OrthoDB" id="9804333at2"/>
<comment type="caution">
    <text evidence="2">The sequence shown here is derived from an EMBL/GenBank/DDBJ whole genome shotgun (WGS) entry which is preliminary data.</text>
</comment>
<dbReference type="HOGENOM" id="CLU_067347_1_0_9"/>
<dbReference type="InterPro" id="IPR052018">
    <property type="entry name" value="PHP_domain"/>
</dbReference>
<dbReference type="AlphaFoldDB" id="N2BDP7"/>
<dbReference type="GO" id="GO:0004534">
    <property type="term" value="F:5'-3' RNA exonuclease activity"/>
    <property type="evidence" value="ECO:0007669"/>
    <property type="project" value="TreeGrafter"/>
</dbReference>
<protein>
    <recommendedName>
        <fullName evidence="1">Polymerase/histidinol phosphatase N-terminal domain-containing protein</fullName>
    </recommendedName>
</protein>
<sequence length="287" mass="32032">MTDTRIIDMHVHSSASDGTFAPAALLSEAKKAGLYAMALTDHDTMDGVEEAAAAAKELDIELVPGVEISTEYQDREIHVLGYYVSPEYPRMKAMLEKFRDFRSTRNVRMVQRLQEEGFSITMEQLTEKFPDSVLTRAHMSRFLCETGQIPDTRTAFAKYLGENCCCYIDRPKISPVEAVTLILEAGGLAVLAHPVLCDLEEHVLRQMIAEMKEAGMCGLEAVYSENTAEDEIHMKQLAEEFGLLITGGSDFHGKNKPDIKLGTGKGNLYIPYAFLQSLKELKKNEKN</sequence>
<dbReference type="PATRIC" id="fig|1235802.3.peg.877"/>
<dbReference type="Pfam" id="PF02811">
    <property type="entry name" value="PHP"/>
    <property type="match status" value="1"/>
</dbReference>
<dbReference type="SMART" id="SM00481">
    <property type="entry name" value="POLIIIAc"/>
    <property type="match status" value="1"/>
</dbReference>
<reference evidence="2 3" key="1">
    <citation type="journal article" date="2014" name="Genome Announc.">
        <title>Draft genome sequences of the altered schaedler flora, a defined bacterial community from gnotobiotic mice.</title>
        <authorList>
            <person name="Wannemuehler M.J."/>
            <person name="Overstreet A.M."/>
            <person name="Ward D.V."/>
            <person name="Phillips G.J."/>
        </authorList>
    </citation>
    <scope>NUCLEOTIDE SEQUENCE [LARGE SCALE GENOMIC DNA]</scope>
    <source>
        <strain evidence="2 3">ASF492</strain>
    </source>
</reference>
<dbReference type="STRING" id="1235802.C823_00818"/>
<name>N2BDP7_9FIRM</name>
<dbReference type="SUPFAM" id="SSF89550">
    <property type="entry name" value="PHP domain-like"/>
    <property type="match status" value="1"/>
</dbReference>
<feature type="domain" description="Polymerase/histidinol phosphatase N-terminal" evidence="1">
    <location>
        <begin position="7"/>
        <end position="72"/>
    </location>
</feature>
<dbReference type="CDD" id="cd07438">
    <property type="entry name" value="PHP_HisPPase_AMP"/>
    <property type="match status" value="1"/>
</dbReference>
<keyword evidence="3" id="KW-1185">Reference proteome</keyword>
<gene>
    <name evidence="2" type="ORF">C823_00818</name>
</gene>
<dbReference type="InterPro" id="IPR016195">
    <property type="entry name" value="Pol/histidinol_Pase-like"/>
</dbReference>
<dbReference type="Gene3D" id="3.20.20.140">
    <property type="entry name" value="Metal-dependent hydrolases"/>
    <property type="match status" value="1"/>
</dbReference>